<dbReference type="PANTHER" id="PTHR42957:SF1">
    <property type="entry name" value="HELICASE MJ1565-RELATED"/>
    <property type="match status" value="1"/>
</dbReference>
<evidence type="ECO:0000313" key="2">
    <source>
        <dbReference type="Proteomes" id="UP000518681"/>
    </source>
</evidence>
<gene>
    <name evidence="1" type="ORF">GGD69_004762</name>
</gene>
<proteinExistence type="predicted"/>
<sequence>MSITDNITKVDFFKRKQKSAKWEWDTGKFVGRPFKISYTDTSVLVADAWKERAQGIPQGCFLLAYYDCDPDKLALHEAVLLRVIEPAELPTDRDVVSSMVEYYKDTIRTGSDKQSQLDQYSRYEFGFSGVKCSVLGCFYLDETGKLLFGADLENFYSAHNYSVIKPNDELLTVIVNYRDKGVPGGAGDIRIGKVRYSSSRRFASVQADVPVYVKAKDFAGKRTALFGMTRTGKSNSIKKIIQANEQMSALAPMLLDSSKESPEESLEPFKGDAPKYPIGQIIFDMNGEYANKNLQDEGTAIFEIYKDKTERYSIVEKPGFKVMKVNFYNEVESGLELMKSFPSVADDTTKFMVGFRSVFLDKPENYSSDVSAKTRYDRRVAVYHCILYRAGFKEPTGLKVKWEASAEICGEVNKTLKPSAGLSLEDACNWWEQLWKIYDSSPTAQDYKKTKGREWADDDLKALLVMLTRCRTSGGTPDCNGYRNLRPVATQHTPVTKTAFEQDILQALRAGKIVIADLSSGDEELQRMYSERITRKVFRDAMDRFTSARPNNFIQFYFEEAHNLFPKKEDKDLSQIYNRLAKEGAKLHIGLVYATQEVSSISGNILKATQNWFISHLNNEDEIKELRKYYDFSDFSDSLVRFSQDTDKGFVRVKTYSNAFVVPVQIDKFSAPKADAK</sequence>
<dbReference type="Gene3D" id="3.40.50.300">
    <property type="entry name" value="P-loop containing nucleotide triphosphate hydrolases"/>
    <property type="match status" value="2"/>
</dbReference>
<name>A0AAW3V3C3_9BURK</name>
<dbReference type="Proteomes" id="UP000518681">
    <property type="component" value="Unassembled WGS sequence"/>
</dbReference>
<organism evidence="1 2">
    <name type="scientific">Paraburkholderia fungorum</name>
    <dbReference type="NCBI Taxonomy" id="134537"/>
    <lineage>
        <taxon>Bacteria</taxon>
        <taxon>Pseudomonadati</taxon>
        <taxon>Pseudomonadota</taxon>
        <taxon>Betaproteobacteria</taxon>
        <taxon>Burkholderiales</taxon>
        <taxon>Burkholderiaceae</taxon>
        <taxon>Paraburkholderia</taxon>
    </lineage>
</organism>
<accession>A0AAW3V3C3</accession>
<dbReference type="RefSeq" id="WP_183798904.1">
    <property type="nucleotide sequence ID" value="NZ_JACIII010000008.1"/>
</dbReference>
<reference evidence="1 2" key="1">
    <citation type="submission" date="2020-08" db="EMBL/GenBank/DDBJ databases">
        <title>Genomic Encyclopedia of Type Strains, Phase IV (KMG-V): Genome sequencing to study the core and pangenomes of soil and plant-associated prokaryotes.</title>
        <authorList>
            <person name="Whitman W."/>
        </authorList>
    </citation>
    <scope>NUCLEOTIDE SEQUENCE [LARGE SCALE GENOMIC DNA]</scope>
    <source>
        <strain evidence="1 2">SEMIA 4013</strain>
    </source>
</reference>
<dbReference type="InterPro" id="IPR008571">
    <property type="entry name" value="HerA-like"/>
</dbReference>
<comment type="caution">
    <text evidence="1">The sequence shown here is derived from an EMBL/GenBank/DDBJ whole genome shotgun (WGS) entry which is preliminary data.</text>
</comment>
<dbReference type="SUPFAM" id="SSF52540">
    <property type="entry name" value="P-loop containing nucleoside triphosphate hydrolases"/>
    <property type="match status" value="1"/>
</dbReference>
<dbReference type="InterPro" id="IPR027417">
    <property type="entry name" value="P-loop_NTPase"/>
</dbReference>
<dbReference type="PANTHER" id="PTHR42957">
    <property type="entry name" value="HELICASE MJ1565-RELATED"/>
    <property type="match status" value="1"/>
</dbReference>
<dbReference type="AlphaFoldDB" id="A0AAW3V3C3"/>
<dbReference type="EMBL" id="JACIIK010000008">
    <property type="protein sequence ID" value="MBB6203875.1"/>
    <property type="molecule type" value="Genomic_DNA"/>
</dbReference>
<evidence type="ECO:0000313" key="1">
    <source>
        <dbReference type="EMBL" id="MBB6203875.1"/>
    </source>
</evidence>
<evidence type="ECO:0008006" key="3">
    <source>
        <dbReference type="Google" id="ProtNLM"/>
    </source>
</evidence>
<protein>
    <recommendedName>
        <fullName evidence="3">Helicase HerA central domain-containing protein</fullName>
    </recommendedName>
</protein>